<gene>
    <name evidence="2" type="ORF">CHS0354_011391</name>
</gene>
<sequence>MTAMVVVLLFYLMTSGVLGGHEFESVVEDYWSWRLENSPELSTQMRLNTFNNNQQSFSLDMADSSKAKVESFLQQLRLIDNSTLSKNQKMSYDVLMDTLNTFLEGYKWRFYGPLDHVSFLEKFYTNLKSFVDVMPFNNEDDFRNFISRMNAIPTQVNQTIQLMDVAMQMDHTNHIVSMSGLLPVLSSMDYGIFYKPFSFKLDNITSINATYRNQLRRDANHSISEIKSSVLQLASHLNKWDESSFDQGKEYYRACLKWHLSIDISPEEVHRRGLAEVDRINRGMLQVTKKLNFPGRVREFFGSHNGSTKFYLHTGDAVLEQYRKLVFERTKPKLSKLFKNIPNLPVIIEEMPYDGPVAGYIAGSPDGTRPGRFLVNIKRPTDSPTFSMPAIALHEADPGHHMQEIFSQTTISIPNFRKFLDYSNYFPIPYHFPLYTAYIEGWGLYAEYLGEEMGIYLDEYEMMGRYSLEILRACRLVVDTGLHYFSWTRERALDYMLNYTAFSKNNLEEEIDRYITWPGQACAYKIGEMKILELRARAEKELKYLFDIRDFHTILLTNGAMPLAVMETAVNDWIEEVKIAYAKKGANRQLDELATDFYNWRLEIEPEWSTTLGIYKYNDKLESNNYTVFESRKNMSQRFLEQLLLIKRADLDSIYMVSYDILKDVLTTYIKGYRWWMYQPLSPFIFLEGFVTDPQSFVDVTPFDTYADFLNFIIQIEKMPQQYDEMIEDARLAIKYNHTLNNVSVNRIPQQIDELTSKDSSFPLIGPFLDDKAALILGSTLTNMTERMKQAIKNLIQKLKDVKSFIQSEYMPHTRKTWGVLGWENGKQIYIDSLRWHTSLTNTPEEVYQKGLDEVKRIYDEMIQVMRKLGFHGNVRDFFNFMKSNSSFLIRNPEVTLQRFRDIIFQRIMPELPKYFKNLPNLPLVVKSSPQDGVGGQYKSGSEDGTRPGIFYANVRRPGNNPTFSMVSLSLHETVPGHHLADSYSLVSDLPLFRKHMNWRVFSAPFFFPFFNSYVEGWALYAEYLGEEMGIYKDDFELMGRYSNEIFQACRLVIDTGLHYYGWERDRAIEYLLNYTDLTKERAVIEIDRYITWPGQACGYKMGELKIKELRQKAAKELGMDMYLFPLFLVLIKYNYIQHIALFMTSKHL</sequence>
<keyword evidence="3" id="KW-1185">Reference proteome</keyword>
<dbReference type="PANTHER" id="PTHR33361:SF2">
    <property type="entry name" value="DUF885 DOMAIN-CONTAINING PROTEIN"/>
    <property type="match status" value="1"/>
</dbReference>
<proteinExistence type="predicted"/>
<dbReference type="EMBL" id="JAEAOA010000704">
    <property type="protein sequence ID" value="KAK3606639.1"/>
    <property type="molecule type" value="Genomic_DNA"/>
</dbReference>
<name>A0AAE0TA78_9BIVA</name>
<evidence type="ECO:0008006" key="4">
    <source>
        <dbReference type="Google" id="ProtNLM"/>
    </source>
</evidence>
<dbReference type="Proteomes" id="UP001195483">
    <property type="component" value="Unassembled WGS sequence"/>
</dbReference>
<feature type="chain" id="PRO_5042267920" description="DUF885 domain-containing protein" evidence="1">
    <location>
        <begin position="20"/>
        <end position="1149"/>
    </location>
</feature>
<reference evidence="2" key="1">
    <citation type="journal article" date="2021" name="Genome Biol. Evol.">
        <title>A High-Quality Reference Genome for a Parasitic Bivalve with Doubly Uniparental Inheritance (Bivalvia: Unionida).</title>
        <authorList>
            <person name="Smith C.H."/>
        </authorList>
    </citation>
    <scope>NUCLEOTIDE SEQUENCE</scope>
    <source>
        <strain evidence="2">CHS0354</strain>
    </source>
</reference>
<dbReference type="AlphaFoldDB" id="A0AAE0TA78"/>
<evidence type="ECO:0000313" key="2">
    <source>
        <dbReference type="EMBL" id="KAK3606639.1"/>
    </source>
</evidence>
<dbReference type="InterPro" id="IPR010281">
    <property type="entry name" value="DUF885"/>
</dbReference>
<evidence type="ECO:0000256" key="1">
    <source>
        <dbReference type="SAM" id="SignalP"/>
    </source>
</evidence>
<evidence type="ECO:0000313" key="3">
    <source>
        <dbReference type="Proteomes" id="UP001195483"/>
    </source>
</evidence>
<organism evidence="2 3">
    <name type="scientific">Potamilus streckersoni</name>
    <dbReference type="NCBI Taxonomy" id="2493646"/>
    <lineage>
        <taxon>Eukaryota</taxon>
        <taxon>Metazoa</taxon>
        <taxon>Spiralia</taxon>
        <taxon>Lophotrochozoa</taxon>
        <taxon>Mollusca</taxon>
        <taxon>Bivalvia</taxon>
        <taxon>Autobranchia</taxon>
        <taxon>Heteroconchia</taxon>
        <taxon>Palaeoheterodonta</taxon>
        <taxon>Unionida</taxon>
        <taxon>Unionoidea</taxon>
        <taxon>Unionidae</taxon>
        <taxon>Ambleminae</taxon>
        <taxon>Lampsilini</taxon>
        <taxon>Potamilus</taxon>
    </lineage>
</organism>
<dbReference type="PANTHER" id="PTHR33361">
    <property type="entry name" value="GLR0591 PROTEIN"/>
    <property type="match status" value="1"/>
</dbReference>
<comment type="caution">
    <text evidence="2">The sequence shown here is derived from an EMBL/GenBank/DDBJ whole genome shotgun (WGS) entry which is preliminary data.</text>
</comment>
<dbReference type="Pfam" id="PF05960">
    <property type="entry name" value="DUF885"/>
    <property type="match status" value="2"/>
</dbReference>
<protein>
    <recommendedName>
        <fullName evidence="4">DUF885 domain-containing protein</fullName>
    </recommendedName>
</protein>
<accession>A0AAE0TA78</accession>
<feature type="signal peptide" evidence="1">
    <location>
        <begin position="1"/>
        <end position="19"/>
    </location>
</feature>
<reference evidence="2" key="2">
    <citation type="journal article" date="2021" name="Genome Biol. Evol.">
        <title>Developing a high-quality reference genome for a parasitic bivalve with doubly uniparental inheritance (Bivalvia: Unionida).</title>
        <authorList>
            <person name="Smith C.H."/>
        </authorList>
    </citation>
    <scope>NUCLEOTIDE SEQUENCE</scope>
    <source>
        <strain evidence="2">CHS0354</strain>
        <tissue evidence="2">Mantle</tissue>
    </source>
</reference>
<keyword evidence="1" id="KW-0732">Signal</keyword>
<reference evidence="2" key="3">
    <citation type="submission" date="2023-05" db="EMBL/GenBank/DDBJ databases">
        <authorList>
            <person name="Smith C.H."/>
        </authorList>
    </citation>
    <scope>NUCLEOTIDE SEQUENCE</scope>
    <source>
        <strain evidence="2">CHS0354</strain>
        <tissue evidence="2">Mantle</tissue>
    </source>
</reference>